<comment type="caution">
    <text evidence="2">The sequence shown here is derived from an EMBL/GenBank/DDBJ whole genome shotgun (WGS) entry which is preliminary data.</text>
</comment>
<feature type="region of interest" description="Disordered" evidence="1">
    <location>
        <begin position="1"/>
        <end position="22"/>
    </location>
</feature>
<evidence type="ECO:0000256" key="1">
    <source>
        <dbReference type="SAM" id="MobiDB-lite"/>
    </source>
</evidence>
<protein>
    <recommendedName>
        <fullName evidence="4">Transposase</fullName>
    </recommendedName>
</protein>
<accession>A0ABP5SHQ2</accession>
<evidence type="ECO:0000313" key="3">
    <source>
        <dbReference type="Proteomes" id="UP001500253"/>
    </source>
</evidence>
<sequence>MDKTFGRCTRQAERSAGGAKAGRACPQVLFTEARPPKVESVMGDSARDEVLGVYNARACEQV</sequence>
<keyword evidence="3" id="KW-1185">Reference proteome</keyword>
<name>A0ABP5SHQ2_9ACTN</name>
<feature type="compositionally biased region" description="Basic and acidic residues" evidence="1">
    <location>
        <begin position="1"/>
        <end position="13"/>
    </location>
</feature>
<dbReference type="EMBL" id="BAAASD010000004">
    <property type="protein sequence ID" value="GAA2331406.1"/>
    <property type="molecule type" value="Genomic_DNA"/>
</dbReference>
<organism evidence="2 3">
    <name type="scientific">Streptomyces cuspidosporus</name>
    <dbReference type="NCBI Taxonomy" id="66882"/>
    <lineage>
        <taxon>Bacteria</taxon>
        <taxon>Bacillati</taxon>
        <taxon>Actinomycetota</taxon>
        <taxon>Actinomycetes</taxon>
        <taxon>Kitasatosporales</taxon>
        <taxon>Streptomycetaceae</taxon>
        <taxon>Streptomyces</taxon>
    </lineage>
</organism>
<proteinExistence type="predicted"/>
<evidence type="ECO:0000313" key="2">
    <source>
        <dbReference type="EMBL" id="GAA2331406.1"/>
    </source>
</evidence>
<gene>
    <name evidence="2" type="ORF">GCM10010246_13260</name>
</gene>
<reference evidence="3" key="1">
    <citation type="journal article" date="2019" name="Int. J. Syst. Evol. Microbiol.">
        <title>The Global Catalogue of Microorganisms (GCM) 10K type strain sequencing project: providing services to taxonomists for standard genome sequencing and annotation.</title>
        <authorList>
            <consortium name="The Broad Institute Genomics Platform"/>
            <consortium name="The Broad Institute Genome Sequencing Center for Infectious Disease"/>
            <person name="Wu L."/>
            <person name="Ma J."/>
        </authorList>
    </citation>
    <scope>NUCLEOTIDE SEQUENCE [LARGE SCALE GENOMIC DNA]</scope>
    <source>
        <strain evidence="3">JCM 4316</strain>
    </source>
</reference>
<dbReference type="Proteomes" id="UP001500253">
    <property type="component" value="Unassembled WGS sequence"/>
</dbReference>
<evidence type="ECO:0008006" key="4">
    <source>
        <dbReference type="Google" id="ProtNLM"/>
    </source>
</evidence>